<keyword evidence="3" id="KW-1185">Reference proteome</keyword>
<keyword evidence="2" id="KW-0547">Nucleotide-binding</keyword>
<dbReference type="InterPro" id="IPR029491">
    <property type="entry name" value="Helicase_HTH"/>
</dbReference>
<dbReference type="Pfam" id="PF05970">
    <property type="entry name" value="PIF1"/>
    <property type="match status" value="2"/>
</dbReference>
<dbReference type="Gene3D" id="3.40.50.300">
    <property type="entry name" value="P-loop containing nucleotide triphosphate hydrolases"/>
    <property type="match status" value="2"/>
</dbReference>
<dbReference type="EMBL" id="AMZY02000010">
    <property type="protein sequence ID" value="EMS33359.1"/>
    <property type="molecule type" value="Genomic_DNA"/>
</dbReference>
<evidence type="ECO:0000313" key="2">
    <source>
        <dbReference type="EMBL" id="EMS33359.1"/>
    </source>
</evidence>
<dbReference type="SUPFAM" id="SSF52540">
    <property type="entry name" value="P-loop containing nucleoside triphosphate hydrolases"/>
    <property type="match status" value="2"/>
</dbReference>
<keyword evidence="2" id="KW-0067">ATP-binding</keyword>
<reference evidence="2" key="1">
    <citation type="submission" date="2013-01" db="EMBL/GenBank/DDBJ databases">
        <title>Genome assembly of Mariniradius saccharolyticus AK6.</title>
        <authorList>
            <person name="Vaidya B."/>
            <person name="Khatri I."/>
            <person name="Tanuku N.R.S."/>
            <person name="Subramanian S."/>
            <person name="Pinnaka A."/>
        </authorList>
    </citation>
    <scope>NUCLEOTIDE SEQUENCE [LARGE SCALE GENOMIC DNA]</scope>
    <source>
        <strain evidence="2">AK6</strain>
    </source>
</reference>
<dbReference type="AlphaFoldDB" id="M7XES5"/>
<sequence>MELMEHQVTDRLELAAHFVNTTHCPIFLTGKAGTGKTTFLRKLAQLTHKRFVIVAPTGIAALHAKGVTIHSQFLLPLGSFLPTREPEGNYGNSGGFYTQYSLGRRHTLNASRKKVLQSIELLIIDEVSMLRADVLDAIDYRLKSVHRNFSEPFGGVQVLMIGDLFQLPPIVKDEEWRVLGKFYKSMHFFEAAALRESGMVYLELDKIFRQKDEQFISILNHLRENRVTPADIQTLNSFYKAEDQIKSLKDTITITTHNYKADSINQQELQALPGKSYFFEAVIDKDFPESMYPLPKVLELKEGAQVMFIKNDSSGSAEYFNGKMAKIAEIEGDEIAVIMEGNAFRTTLRREIWQNKRYVLNETTKELEEEIIGTFEHFPIKLAWAVTVHKSQGLTFERAIIDVGQAFAPGQVYVALSRLKGLEGLTLRTRIQSHIISADPNASDFTVSASQQEPLEKLLSFHQRRYLEKLFTHTFSLETLLQSIEAFQKDADSSMEFEDVEMRLAIPTLMADLALESENTTKFQRQLVSLLQAAEMEKLSERLEKGSAYYSKILEKALKLVLIHSAEVARFSKTKEYQEGLSGIELALFRKWEEVRRVLLLSRAIIDGEEFGKVNQITQELIDWRMQAALEAKQAAAENPKFSLSKTGKKKKSEKEPSLKRVKGDTYLLTYQLSNAGKSIADIASERGLAESTIRTHLARGIGEGQVDIFRHMGQRQIDEIEAVLEKHAGDLSEIRQTYPDQYDYGSLKMVSAYLELKERLGM</sequence>
<comment type="caution">
    <text evidence="2">The sequence shown here is derived from an EMBL/GenBank/DDBJ whole genome shotgun (WGS) entry which is preliminary data.</text>
</comment>
<dbReference type="InParanoid" id="M7XES5"/>
<gene>
    <name evidence="2" type="ORF">C943_00637</name>
</gene>
<keyword evidence="2" id="KW-0378">Hydrolase</keyword>
<name>M7XES5_9BACT</name>
<dbReference type="FunFam" id="3.40.50.300:FF:001498">
    <property type="entry name" value="ATP-dependent DNA helicase"/>
    <property type="match status" value="1"/>
</dbReference>
<dbReference type="CDD" id="cd18809">
    <property type="entry name" value="SF1_C_RecD"/>
    <property type="match status" value="1"/>
</dbReference>
<dbReference type="eggNOG" id="COG0507">
    <property type="taxonomic scope" value="Bacteria"/>
</dbReference>
<proteinExistence type="predicted"/>
<dbReference type="SMART" id="SM00382">
    <property type="entry name" value="AAA"/>
    <property type="match status" value="1"/>
</dbReference>
<dbReference type="GO" id="GO:0000723">
    <property type="term" value="P:telomere maintenance"/>
    <property type="evidence" value="ECO:0007669"/>
    <property type="project" value="InterPro"/>
</dbReference>
<dbReference type="STRING" id="1239962.C943_00637"/>
<accession>M7XES5</accession>
<dbReference type="PANTHER" id="PTHR47642">
    <property type="entry name" value="ATP-DEPENDENT DNA HELICASE"/>
    <property type="match status" value="1"/>
</dbReference>
<dbReference type="InterPro" id="IPR027417">
    <property type="entry name" value="P-loop_NTPase"/>
</dbReference>
<dbReference type="Proteomes" id="UP000010953">
    <property type="component" value="Unassembled WGS sequence"/>
</dbReference>
<dbReference type="InterPro" id="IPR051055">
    <property type="entry name" value="PIF1_helicase"/>
</dbReference>
<protein>
    <submittedName>
        <fullName evidence="2">DNA repair and recombination protein, putative helicase</fullName>
    </submittedName>
</protein>
<keyword evidence="2" id="KW-0347">Helicase</keyword>
<dbReference type="GO" id="GO:0003678">
    <property type="term" value="F:DNA helicase activity"/>
    <property type="evidence" value="ECO:0007669"/>
    <property type="project" value="InterPro"/>
</dbReference>
<dbReference type="InterPro" id="IPR003593">
    <property type="entry name" value="AAA+_ATPase"/>
</dbReference>
<dbReference type="InterPro" id="IPR010285">
    <property type="entry name" value="DNA_helicase_pif1-like_DEAD"/>
</dbReference>
<organism evidence="2 3">
    <name type="scientific">Mariniradius saccharolyticus AK6</name>
    <dbReference type="NCBI Taxonomy" id="1239962"/>
    <lineage>
        <taxon>Bacteria</taxon>
        <taxon>Pseudomonadati</taxon>
        <taxon>Bacteroidota</taxon>
        <taxon>Cytophagia</taxon>
        <taxon>Cytophagales</taxon>
        <taxon>Cyclobacteriaceae</taxon>
        <taxon>Mariniradius</taxon>
    </lineage>
</organism>
<evidence type="ECO:0000313" key="3">
    <source>
        <dbReference type="Proteomes" id="UP000010953"/>
    </source>
</evidence>
<evidence type="ECO:0000259" key="1">
    <source>
        <dbReference type="SMART" id="SM00382"/>
    </source>
</evidence>
<dbReference type="GO" id="GO:0006281">
    <property type="term" value="P:DNA repair"/>
    <property type="evidence" value="ECO:0007669"/>
    <property type="project" value="InterPro"/>
</dbReference>
<feature type="domain" description="AAA+ ATPase" evidence="1">
    <location>
        <begin position="22"/>
        <end position="182"/>
    </location>
</feature>
<dbReference type="Pfam" id="PF14493">
    <property type="entry name" value="HTH_40"/>
    <property type="match status" value="1"/>
</dbReference>